<keyword evidence="4" id="KW-0442">Lipid degradation</keyword>
<gene>
    <name evidence="12" type="ORF">L829_0723</name>
</gene>
<keyword evidence="5 12" id="KW-0560">Oxidoreductase</keyword>
<dbReference type="GO" id="GO:0008203">
    <property type="term" value="P:cholesterol metabolic process"/>
    <property type="evidence" value="ECO:0007669"/>
    <property type="project" value="InterPro"/>
</dbReference>
<evidence type="ECO:0000256" key="5">
    <source>
        <dbReference type="ARBA" id="ARBA00023002"/>
    </source>
</evidence>
<evidence type="ECO:0000256" key="4">
    <source>
        <dbReference type="ARBA" id="ARBA00022963"/>
    </source>
</evidence>
<dbReference type="PANTHER" id="PTHR21266">
    <property type="entry name" value="IRON-SULFUR DOMAIN CONTAINING PROTEIN"/>
    <property type="match status" value="1"/>
</dbReference>
<protein>
    <recommendedName>
        <fullName evidence="9">Rieske-type oxygenase</fullName>
    </recommendedName>
</protein>
<dbReference type="GO" id="GO:0016705">
    <property type="term" value="F:oxidoreductase activity, acting on paired donors, with incorporation or reduction of molecular oxygen"/>
    <property type="evidence" value="ECO:0007669"/>
    <property type="project" value="UniProtKB-ARBA"/>
</dbReference>
<keyword evidence="8" id="KW-0753">Steroid metabolism</keyword>
<keyword evidence="8" id="KW-0443">Lipid metabolism</keyword>
<comment type="cofactor">
    <cofactor evidence="1">
        <name>Fe cation</name>
        <dbReference type="ChEBI" id="CHEBI:24875"/>
    </cofactor>
</comment>
<comment type="subunit">
    <text evidence="10">Homotrimer. The two-component system 3-ketosteroid-9-alpha-monooxygenase is composed of an oxygenase component KshA and a reductase component KshB.</text>
</comment>
<dbReference type="EMBL" id="JAOX01000001">
    <property type="protein sequence ID" value="ETZ87181.1"/>
    <property type="molecule type" value="Genomic_DNA"/>
</dbReference>
<dbReference type="SUPFAM" id="SSF50022">
    <property type="entry name" value="ISP domain"/>
    <property type="match status" value="1"/>
</dbReference>
<evidence type="ECO:0000256" key="6">
    <source>
        <dbReference type="ARBA" id="ARBA00023004"/>
    </source>
</evidence>
<keyword evidence="3" id="KW-0479">Metal-binding</keyword>
<evidence type="ECO:0000256" key="2">
    <source>
        <dbReference type="ARBA" id="ARBA00022714"/>
    </source>
</evidence>
<dbReference type="PANTHER" id="PTHR21266:SF60">
    <property type="entry name" value="3-KETOSTEROID-9-ALPHA-MONOOXYGENASE, OXYGENASE COMPONENT"/>
    <property type="match status" value="1"/>
</dbReference>
<evidence type="ECO:0000313" key="12">
    <source>
        <dbReference type="EMBL" id="ETZ87181.1"/>
    </source>
</evidence>
<evidence type="ECO:0000256" key="1">
    <source>
        <dbReference type="ARBA" id="ARBA00001962"/>
    </source>
</evidence>
<evidence type="ECO:0000256" key="10">
    <source>
        <dbReference type="ARBA" id="ARBA00046982"/>
    </source>
</evidence>
<feature type="domain" description="Rieske" evidence="11">
    <location>
        <begin position="31"/>
        <end position="133"/>
    </location>
</feature>
<evidence type="ECO:0000313" key="13">
    <source>
        <dbReference type="Proteomes" id="UP000019854"/>
    </source>
</evidence>
<keyword evidence="2" id="KW-0001">2Fe-2S</keyword>
<dbReference type="InterPro" id="IPR050584">
    <property type="entry name" value="Cholesterol_7-desaturase"/>
</dbReference>
<keyword evidence="7" id="KW-0411">Iron-sulfur</keyword>
<proteinExistence type="predicted"/>
<dbReference type="InterPro" id="IPR036922">
    <property type="entry name" value="Rieske_2Fe-2S_sf"/>
</dbReference>
<dbReference type="Gene3D" id="2.102.10.10">
    <property type="entry name" value="Rieske [2Fe-2S] iron-sulphur domain"/>
    <property type="match status" value="1"/>
</dbReference>
<evidence type="ECO:0000256" key="9">
    <source>
        <dbReference type="ARBA" id="ARBA00030944"/>
    </source>
</evidence>
<comment type="caution">
    <text evidence="12">The sequence shown here is derived from an EMBL/GenBank/DDBJ whole genome shotgun (WGS) entry which is preliminary data.</text>
</comment>
<dbReference type="AlphaFoldDB" id="A0A829PMH9"/>
<dbReference type="Gene3D" id="3.90.380.10">
    <property type="entry name" value="Naphthalene 1,2-dioxygenase Alpha Subunit, Chain A, domain 1"/>
    <property type="match status" value="1"/>
</dbReference>
<name>A0A829PMH9_9MYCO</name>
<evidence type="ECO:0000259" key="11">
    <source>
        <dbReference type="PROSITE" id="PS51296"/>
    </source>
</evidence>
<dbReference type="Proteomes" id="UP000019854">
    <property type="component" value="Unassembled WGS sequence"/>
</dbReference>
<dbReference type="Pfam" id="PF19298">
    <property type="entry name" value="KshA_C"/>
    <property type="match status" value="1"/>
</dbReference>
<accession>A0A829PMH9</accession>
<evidence type="ECO:0000256" key="7">
    <source>
        <dbReference type="ARBA" id="ARBA00023014"/>
    </source>
</evidence>
<dbReference type="GO" id="GO:0004497">
    <property type="term" value="F:monooxygenase activity"/>
    <property type="evidence" value="ECO:0007669"/>
    <property type="project" value="UniProtKB-ARBA"/>
</dbReference>
<evidence type="ECO:0000256" key="8">
    <source>
        <dbReference type="ARBA" id="ARBA00023221"/>
    </source>
</evidence>
<evidence type="ECO:0000256" key="3">
    <source>
        <dbReference type="ARBA" id="ARBA00022723"/>
    </source>
</evidence>
<dbReference type="InterPro" id="IPR045605">
    <property type="entry name" value="KshA-like_C"/>
</dbReference>
<dbReference type="Pfam" id="PF00355">
    <property type="entry name" value="Rieske"/>
    <property type="match status" value="1"/>
</dbReference>
<dbReference type="GO" id="GO:0046872">
    <property type="term" value="F:metal ion binding"/>
    <property type="evidence" value="ECO:0007669"/>
    <property type="project" value="UniProtKB-KW"/>
</dbReference>
<keyword evidence="6" id="KW-0408">Iron</keyword>
<dbReference type="SUPFAM" id="SSF55961">
    <property type="entry name" value="Bet v1-like"/>
    <property type="match status" value="1"/>
</dbReference>
<dbReference type="GO" id="GO:0016042">
    <property type="term" value="P:lipid catabolic process"/>
    <property type="evidence" value="ECO:0007669"/>
    <property type="project" value="UniProtKB-KW"/>
</dbReference>
<dbReference type="GO" id="GO:0051537">
    <property type="term" value="F:2 iron, 2 sulfur cluster binding"/>
    <property type="evidence" value="ECO:0007669"/>
    <property type="project" value="UniProtKB-KW"/>
</dbReference>
<sequence length="554" mass="62101">MTTAQSATEFDPATVRSIEADAAPARFARGWYCLGLIKDFGDGKPRAVNAFGQKLVVFRPAGGKVSVLDAYCRHMGGDLSQGEVKGDEIACPFHDWRWGGDGRCKKVPYSRRTPKLARTATWITLEQDGMLFIWHDPQGNPPPEDVAIPRIEGATSPEWTDWHWYTTVVNTNCREIIDNVVDMAHFFYVHGAVPTYFKNIFEGHIATQYMNTGEPRADLPIPEGVQMTGQTSVASYYGPSFMIDDLTYHFVGYDSNSILINCHYPIDANSFVLQYGIIVKKSAGLSDDDALAAAITLGDWIKAGFEQDVQIWKNKARIDNPLLCEEDGPVYQLRRWYEQFYVDVADVTAEMTDRFEYEVDTTRPGEAWKAQVEENLAAMAGARLHDPHGQPPGRFADGARGLRTLRRPGAGTQEQLAADQRAVECRCGVAVRAAPQLHRPVPGVLGVAQLDSRCRAQRPAARARRGVRRLTKHFADIAAQSLDPRIRQLQAWHGHESVNRIVVASIPYRHACFAQRRRIGLALAAWRVIARRHHHRRWQPAQVGAQRSRVRVIA</sequence>
<dbReference type="InterPro" id="IPR017941">
    <property type="entry name" value="Rieske_2Fe-2S"/>
</dbReference>
<dbReference type="PROSITE" id="PS51296">
    <property type="entry name" value="RIESKE"/>
    <property type="match status" value="1"/>
</dbReference>
<organism evidence="12 13">
    <name type="scientific">Mycobacteroides abscessus MAB_030201_1075</name>
    <dbReference type="NCBI Taxonomy" id="1335410"/>
    <lineage>
        <taxon>Bacteria</taxon>
        <taxon>Bacillati</taxon>
        <taxon>Actinomycetota</taxon>
        <taxon>Actinomycetes</taxon>
        <taxon>Mycobacteriales</taxon>
        <taxon>Mycobacteriaceae</taxon>
        <taxon>Mycobacteroides</taxon>
        <taxon>Mycobacteroides abscessus</taxon>
    </lineage>
</organism>
<reference evidence="12 13" key="1">
    <citation type="submission" date="2014-01" db="EMBL/GenBank/DDBJ databases">
        <authorList>
            <person name="Zelazny A."/>
            <person name="Olivier K."/>
            <person name="Sampaio E.P."/>
            <person name="Holland S.M."/>
            <person name="Tallon L.J."/>
            <person name="Sadzewicz L.K."/>
            <person name="Sengamalay N."/>
            <person name="Fraser C.M."/>
            <person name="Hine E."/>
            <person name="Shefchek K.A."/>
            <person name="Das S.P."/>
            <person name="Shallom S.J."/>
            <person name="Agrawal S."/>
            <person name="Tettelin H."/>
        </authorList>
    </citation>
    <scope>NUCLEOTIDE SEQUENCE [LARGE SCALE GENOMIC DNA]</scope>
    <source>
        <strain evidence="12 13">MAB_030201_1075</strain>
    </source>
</reference>